<evidence type="ECO:0000313" key="2">
    <source>
        <dbReference type="Proteomes" id="UP000053424"/>
    </source>
</evidence>
<accession>A0A0C3CEH7</accession>
<protein>
    <submittedName>
        <fullName evidence="1">Uncharacterized protein</fullName>
    </submittedName>
</protein>
<gene>
    <name evidence="1" type="ORF">M413DRAFT_143528</name>
</gene>
<reference evidence="1 2" key="1">
    <citation type="submission" date="2014-04" db="EMBL/GenBank/DDBJ databases">
        <authorList>
            <consortium name="DOE Joint Genome Institute"/>
            <person name="Kuo A."/>
            <person name="Gay G."/>
            <person name="Dore J."/>
            <person name="Kohler A."/>
            <person name="Nagy L.G."/>
            <person name="Floudas D."/>
            <person name="Copeland A."/>
            <person name="Barry K.W."/>
            <person name="Cichocki N."/>
            <person name="Veneault-Fourrey C."/>
            <person name="LaButti K."/>
            <person name="Lindquist E.A."/>
            <person name="Lipzen A."/>
            <person name="Lundell T."/>
            <person name="Morin E."/>
            <person name="Murat C."/>
            <person name="Sun H."/>
            <person name="Tunlid A."/>
            <person name="Henrissat B."/>
            <person name="Grigoriev I.V."/>
            <person name="Hibbett D.S."/>
            <person name="Martin F."/>
            <person name="Nordberg H.P."/>
            <person name="Cantor M.N."/>
            <person name="Hua S.X."/>
        </authorList>
    </citation>
    <scope>NUCLEOTIDE SEQUENCE [LARGE SCALE GENOMIC DNA]</scope>
    <source>
        <strain evidence="2">h7</strain>
    </source>
</reference>
<proteinExistence type="predicted"/>
<sequence length="133" mass="14968">MHEKLVMQFNTKKVLPVGGKPELDKVLRRMLPRDDSCRCPVILSLVEPGKGIGRFPTSSFGRCHPSHKYGNDGCPGWKASCPSRFGDFTVGRVGQVPTRLRESLVESSTFPFRFCPLRRDRLCACNSRIKFPS</sequence>
<keyword evidence="2" id="KW-1185">Reference proteome</keyword>
<dbReference type="Proteomes" id="UP000053424">
    <property type="component" value="Unassembled WGS sequence"/>
</dbReference>
<dbReference type="AlphaFoldDB" id="A0A0C3CEH7"/>
<organism evidence="1 2">
    <name type="scientific">Hebeloma cylindrosporum</name>
    <dbReference type="NCBI Taxonomy" id="76867"/>
    <lineage>
        <taxon>Eukaryota</taxon>
        <taxon>Fungi</taxon>
        <taxon>Dikarya</taxon>
        <taxon>Basidiomycota</taxon>
        <taxon>Agaricomycotina</taxon>
        <taxon>Agaricomycetes</taxon>
        <taxon>Agaricomycetidae</taxon>
        <taxon>Agaricales</taxon>
        <taxon>Agaricineae</taxon>
        <taxon>Hymenogastraceae</taxon>
        <taxon>Hebeloma</taxon>
    </lineage>
</organism>
<reference evidence="2" key="2">
    <citation type="submission" date="2015-01" db="EMBL/GenBank/DDBJ databases">
        <title>Evolutionary Origins and Diversification of the Mycorrhizal Mutualists.</title>
        <authorList>
            <consortium name="DOE Joint Genome Institute"/>
            <consortium name="Mycorrhizal Genomics Consortium"/>
            <person name="Kohler A."/>
            <person name="Kuo A."/>
            <person name="Nagy L.G."/>
            <person name="Floudas D."/>
            <person name="Copeland A."/>
            <person name="Barry K.W."/>
            <person name="Cichocki N."/>
            <person name="Veneault-Fourrey C."/>
            <person name="LaButti K."/>
            <person name="Lindquist E.A."/>
            <person name="Lipzen A."/>
            <person name="Lundell T."/>
            <person name="Morin E."/>
            <person name="Murat C."/>
            <person name="Riley R."/>
            <person name="Ohm R."/>
            <person name="Sun H."/>
            <person name="Tunlid A."/>
            <person name="Henrissat B."/>
            <person name="Grigoriev I.V."/>
            <person name="Hibbett D.S."/>
            <person name="Martin F."/>
        </authorList>
    </citation>
    <scope>NUCLEOTIDE SEQUENCE [LARGE SCALE GENOMIC DNA]</scope>
    <source>
        <strain evidence="2">h7</strain>
    </source>
</reference>
<dbReference type="EMBL" id="KN831779">
    <property type="protein sequence ID" value="KIM42041.1"/>
    <property type="molecule type" value="Genomic_DNA"/>
</dbReference>
<evidence type="ECO:0000313" key="1">
    <source>
        <dbReference type="EMBL" id="KIM42041.1"/>
    </source>
</evidence>
<dbReference type="HOGENOM" id="CLU_1906967_0_0_1"/>
<name>A0A0C3CEH7_HEBCY</name>